<evidence type="ECO:0000313" key="4">
    <source>
        <dbReference type="Proteomes" id="UP000215902"/>
    </source>
</evidence>
<dbReference type="InterPro" id="IPR007062">
    <property type="entry name" value="PPI-2"/>
</dbReference>
<dbReference type="Proteomes" id="UP000215902">
    <property type="component" value="Unassembled WGS sequence"/>
</dbReference>
<dbReference type="GO" id="GO:0004864">
    <property type="term" value="F:protein phosphatase inhibitor activity"/>
    <property type="evidence" value="ECO:0007669"/>
    <property type="project" value="InterPro"/>
</dbReference>
<dbReference type="GO" id="GO:0009966">
    <property type="term" value="P:regulation of signal transduction"/>
    <property type="evidence" value="ECO:0007669"/>
    <property type="project" value="InterPro"/>
</dbReference>
<dbReference type="AlphaFoldDB" id="A0A267GFH5"/>
<evidence type="ECO:0008006" key="5">
    <source>
        <dbReference type="Google" id="ProtNLM"/>
    </source>
</evidence>
<feature type="region of interest" description="Disordered" evidence="2">
    <location>
        <begin position="81"/>
        <end position="190"/>
    </location>
</feature>
<reference evidence="3 4" key="1">
    <citation type="submission" date="2017-06" db="EMBL/GenBank/DDBJ databases">
        <title>A platform for efficient transgenesis in Macrostomum lignano, a flatworm model organism for stem cell research.</title>
        <authorList>
            <person name="Berezikov E."/>
        </authorList>
    </citation>
    <scope>NUCLEOTIDE SEQUENCE [LARGE SCALE GENOMIC DNA]</scope>
    <source>
        <strain evidence="3">DV1</strain>
        <tissue evidence="3">Whole organism</tissue>
    </source>
</reference>
<feature type="region of interest" description="Disordered" evidence="2">
    <location>
        <begin position="228"/>
        <end position="250"/>
    </location>
</feature>
<accession>A0A267GFH5</accession>
<sequence length="250" mass="26885">MQYQANLAGWQGAQPSQMSNSPPPLNARPKKGILKCKSISTDEHEDSQEAASSAAAIGNSDDTDARKEFQWDEMNILKTYHPADKDYGHMKVDEAPTPYEPALSSDAASTASGDEGDADSRSCPAASEQPAKQPQQRRTSFTDAVSPDALMERLEEAAAAEDGDAGAAAAAGGGESASPNRRGFGGPADLHDLDAEDELLDAAERERRRQFRLKRKMHYNEFEAVLRARMQSDEDEDGEASAGGERPDDG</sequence>
<dbReference type="PANTHER" id="PTHR12398">
    <property type="entry name" value="PROTEIN PHOSPHATASE INHIBITOR"/>
    <property type="match status" value="1"/>
</dbReference>
<comment type="caution">
    <text evidence="3">The sequence shown here is derived from an EMBL/GenBank/DDBJ whole genome shotgun (WGS) entry which is preliminary data.</text>
</comment>
<keyword evidence="4" id="KW-1185">Reference proteome</keyword>
<dbReference type="OrthoDB" id="551302at2759"/>
<protein>
    <recommendedName>
        <fullName evidence="5">Protein phosphatase inhibitor 2</fullName>
    </recommendedName>
</protein>
<proteinExistence type="inferred from homology"/>
<comment type="similarity">
    <text evidence="1">Belongs to the protein phosphatase inhibitor 2 family.</text>
</comment>
<name>A0A267GFH5_9PLAT</name>
<feature type="region of interest" description="Disordered" evidence="2">
    <location>
        <begin position="1"/>
        <end position="68"/>
    </location>
</feature>
<dbReference type="Pfam" id="PF04979">
    <property type="entry name" value="IPP-2"/>
    <property type="match status" value="1"/>
</dbReference>
<dbReference type="PANTHER" id="PTHR12398:SF20">
    <property type="entry name" value="PROTEIN PHOSPHATASE 1 REGULATORY INHIBITOR SUBUNIT 2"/>
    <property type="match status" value="1"/>
</dbReference>
<feature type="compositionally biased region" description="Polar residues" evidence="2">
    <location>
        <begin position="130"/>
        <end position="143"/>
    </location>
</feature>
<gene>
    <name evidence="3" type="ORF">BOX15_Mlig025187g1</name>
</gene>
<dbReference type="EMBL" id="NIVC01000386">
    <property type="protein sequence ID" value="PAA84187.1"/>
    <property type="molecule type" value="Genomic_DNA"/>
</dbReference>
<feature type="compositionally biased region" description="Basic and acidic residues" evidence="2">
    <location>
        <begin position="81"/>
        <end position="94"/>
    </location>
</feature>
<evidence type="ECO:0000256" key="2">
    <source>
        <dbReference type="SAM" id="MobiDB-lite"/>
    </source>
</evidence>
<evidence type="ECO:0000313" key="3">
    <source>
        <dbReference type="EMBL" id="PAA84187.1"/>
    </source>
</evidence>
<dbReference type="Gene3D" id="6.10.250.1050">
    <property type="match status" value="2"/>
</dbReference>
<organism evidence="3 4">
    <name type="scientific">Macrostomum lignano</name>
    <dbReference type="NCBI Taxonomy" id="282301"/>
    <lineage>
        <taxon>Eukaryota</taxon>
        <taxon>Metazoa</taxon>
        <taxon>Spiralia</taxon>
        <taxon>Lophotrochozoa</taxon>
        <taxon>Platyhelminthes</taxon>
        <taxon>Rhabditophora</taxon>
        <taxon>Macrostomorpha</taxon>
        <taxon>Macrostomida</taxon>
        <taxon>Macrostomidae</taxon>
        <taxon>Macrostomum</taxon>
    </lineage>
</organism>
<evidence type="ECO:0000256" key="1">
    <source>
        <dbReference type="ARBA" id="ARBA00005472"/>
    </source>
</evidence>
<dbReference type="STRING" id="282301.A0A267GFH5"/>